<evidence type="ECO:0000259" key="6">
    <source>
        <dbReference type="Pfam" id="PF13505"/>
    </source>
</evidence>
<evidence type="ECO:0000256" key="3">
    <source>
        <dbReference type="ARBA" id="ARBA00023136"/>
    </source>
</evidence>
<dbReference type="Gene3D" id="2.40.160.20">
    <property type="match status" value="1"/>
</dbReference>
<sequence>MKKFAIASAALSSTALVFAVAIATPAAAQEFQGPYVGAQVGWKQDKAINDSRNSVVGGVLAGYDQEVTPNVVLGVEAGFSLAASDRIGPAGTNAAVIDPDYSFDVSARAGYVVGQKNLLYVRGGYANSRGDFVRNIGSVRVSDKETYDGWFVGGGVERKLLDNVSTRIEYRYSDLGSNNFKFDRHQVLAGVAYRF</sequence>
<dbReference type="InterPro" id="IPR027385">
    <property type="entry name" value="Beta-barrel_OMP"/>
</dbReference>
<comment type="similarity">
    <text evidence="4">Belongs to the Omp25/RopB family.</text>
</comment>
<evidence type="ECO:0000256" key="4">
    <source>
        <dbReference type="ARBA" id="ARBA00038306"/>
    </source>
</evidence>
<dbReference type="InterPro" id="IPR011250">
    <property type="entry name" value="OMP/PagP_B-barrel"/>
</dbReference>
<dbReference type="Proteomes" id="UP000280708">
    <property type="component" value="Plasmid pF1"/>
</dbReference>
<feature type="signal peptide" evidence="5">
    <location>
        <begin position="1"/>
        <end position="28"/>
    </location>
</feature>
<dbReference type="RefSeq" id="WP_122129189.1">
    <property type="nucleotide sequence ID" value="NZ_CP033227.1"/>
</dbReference>
<protein>
    <submittedName>
        <fullName evidence="7">Porin family protein</fullName>
    </submittedName>
</protein>
<gene>
    <name evidence="7" type="ORF">EBF16_00355</name>
</gene>
<keyword evidence="7" id="KW-0614">Plasmid</keyword>
<evidence type="ECO:0000313" key="7">
    <source>
        <dbReference type="EMBL" id="AYO75878.1"/>
    </source>
</evidence>
<evidence type="ECO:0000256" key="5">
    <source>
        <dbReference type="SAM" id="SignalP"/>
    </source>
</evidence>
<name>A0A3G2UP73_SPHYA</name>
<keyword evidence="2 5" id="KW-0732">Signal</keyword>
<reference evidence="7 8" key="1">
    <citation type="submission" date="2018-10" db="EMBL/GenBank/DDBJ databases">
        <title>Characterization and genome analysis of a novel bacterium Sphingobium yanoikuyae SJTF8 capable of degrading PAHs.</title>
        <authorList>
            <person name="Yin C."/>
            <person name="Xiong W."/>
            <person name="Liang R."/>
        </authorList>
    </citation>
    <scope>NUCLEOTIDE SEQUENCE [LARGE SCALE GENOMIC DNA]</scope>
    <source>
        <strain evidence="7 8">SJTF8</strain>
        <plasmid evidence="8">pf1</plasmid>
    </source>
</reference>
<evidence type="ECO:0000256" key="2">
    <source>
        <dbReference type="ARBA" id="ARBA00022729"/>
    </source>
</evidence>
<dbReference type="PANTHER" id="PTHR34001">
    <property type="entry name" value="BLL7405 PROTEIN"/>
    <property type="match status" value="1"/>
</dbReference>
<geneLocation type="plasmid" evidence="8">
    <name>pf1</name>
</geneLocation>
<dbReference type="AlphaFoldDB" id="A0A3G2UP73"/>
<keyword evidence="3" id="KW-0472">Membrane</keyword>
<dbReference type="Pfam" id="PF13505">
    <property type="entry name" value="OMP_b-brl"/>
    <property type="match status" value="1"/>
</dbReference>
<proteinExistence type="inferred from homology"/>
<feature type="domain" description="Outer membrane protein beta-barrel" evidence="6">
    <location>
        <begin position="15"/>
        <end position="195"/>
    </location>
</feature>
<accession>A0A3G2UP73</accession>
<dbReference type="EMBL" id="CP033227">
    <property type="protein sequence ID" value="AYO75878.1"/>
    <property type="molecule type" value="Genomic_DNA"/>
</dbReference>
<evidence type="ECO:0000256" key="1">
    <source>
        <dbReference type="ARBA" id="ARBA00004370"/>
    </source>
</evidence>
<dbReference type="GO" id="GO:0016020">
    <property type="term" value="C:membrane"/>
    <property type="evidence" value="ECO:0007669"/>
    <property type="project" value="UniProtKB-SubCell"/>
</dbReference>
<dbReference type="InterPro" id="IPR051692">
    <property type="entry name" value="OMP-like"/>
</dbReference>
<comment type="subcellular location">
    <subcellularLocation>
        <location evidence="1">Membrane</location>
    </subcellularLocation>
</comment>
<dbReference type="PANTHER" id="PTHR34001:SF3">
    <property type="entry name" value="BLL7405 PROTEIN"/>
    <property type="match status" value="1"/>
</dbReference>
<organism evidence="7 8">
    <name type="scientific">Sphingobium yanoikuyae</name>
    <name type="common">Sphingomonas yanoikuyae</name>
    <dbReference type="NCBI Taxonomy" id="13690"/>
    <lineage>
        <taxon>Bacteria</taxon>
        <taxon>Pseudomonadati</taxon>
        <taxon>Pseudomonadota</taxon>
        <taxon>Alphaproteobacteria</taxon>
        <taxon>Sphingomonadales</taxon>
        <taxon>Sphingomonadaceae</taxon>
        <taxon>Sphingobium</taxon>
    </lineage>
</organism>
<dbReference type="SUPFAM" id="SSF56925">
    <property type="entry name" value="OMPA-like"/>
    <property type="match status" value="1"/>
</dbReference>
<evidence type="ECO:0000313" key="8">
    <source>
        <dbReference type="Proteomes" id="UP000280708"/>
    </source>
</evidence>
<feature type="chain" id="PRO_5018066212" evidence="5">
    <location>
        <begin position="29"/>
        <end position="195"/>
    </location>
</feature>